<feature type="transmembrane region" description="Helical" evidence="4">
    <location>
        <begin position="713"/>
        <end position="733"/>
    </location>
</feature>
<evidence type="ECO:0000259" key="6">
    <source>
        <dbReference type="Pfam" id="PF13360"/>
    </source>
</evidence>
<dbReference type="EMBL" id="BA000048">
    <property type="protein sequence ID" value="BAJ50077.1"/>
    <property type="molecule type" value="Genomic_DNA"/>
</dbReference>
<keyword evidence="4" id="KW-0472">Membrane</keyword>
<evidence type="ECO:0000259" key="5">
    <source>
        <dbReference type="Pfam" id="PF01011"/>
    </source>
</evidence>
<dbReference type="KEGG" id="csu:CSUB_C0216"/>
<dbReference type="InterPro" id="IPR011047">
    <property type="entry name" value="Quinoprotein_ADH-like_sf"/>
</dbReference>
<dbReference type="Pfam" id="PF01011">
    <property type="entry name" value="PQQ"/>
    <property type="match status" value="2"/>
</dbReference>
<dbReference type="Gene3D" id="2.140.10.10">
    <property type="entry name" value="Quinoprotein alcohol dehydrogenase-like superfamily"/>
    <property type="match status" value="1"/>
</dbReference>
<dbReference type="PANTHER" id="PTHR32303">
    <property type="entry name" value="QUINOPROTEIN ALCOHOL DEHYDROGENASE (CYTOCHROME C)"/>
    <property type="match status" value="1"/>
</dbReference>
<dbReference type="Proteomes" id="UP000008120">
    <property type="component" value="Chromosome"/>
</dbReference>
<comment type="similarity">
    <text evidence="2">Belongs to the bacterial PQQ dehydrogenase family.</text>
</comment>
<evidence type="ECO:0000313" key="8">
    <source>
        <dbReference type="EMBL" id="BAJ47257.1"/>
    </source>
</evidence>
<evidence type="ECO:0000313" key="7">
    <source>
        <dbReference type="EMBL" id="BAJ47186.1"/>
    </source>
</evidence>
<dbReference type="AlphaFoldDB" id="E6N4G7"/>
<comment type="cofactor">
    <cofactor evidence="1">
        <name>pyrroloquinoline quinone</name>
        <dbReference type="ChEBI" id="CHEBI:58442"/>
    </cofactor>
</comment>
<keyword evidence="3 7" id="KW-0560">Oxidoreductase</keyword>
<dbReference type="Pfam" id="PF13360">
    <property type="entry name" value="PQQ_2"/>
    <property type="match status" value="1"/>
</dbReference>
<dbReference type="EC" id="1.1.2.-" evidence="7"/>
<gene>
    <name evidence="9" type="ORF">CSUB_C0216</name>
    <name evidence="7" type="ORF">HGMM_F15C07C03</name>
    <name evidence="8" type="ORF">HGMM_F15E11C31</name>
</gene>
<organism evidence="7 10">
    <name type="scientific">Caldiarchaeum subterraneum</name>
    <dbReference type="NCBI Taxonomy" id="311458"/>
    <lineage>
        <taxon>Archaea</taxon>
        <taxon>Nitrososphaerota</taxon>
        <taxon>Candidatus Caldarchaeales</taxon>
        <taxon>Candidatus Caldarchaeaceae</taxon>
        <taxon>Candidatus Caldarchaeum</taxon>
    </lineage>
</organism>
<reference evidence="7 10" key="2">
    <citation type="journal article" date="2011" name="Nucleic Acids Res.">
        <title>Insights into the evolution of Archaea and eukaryotic protein modifier systems revealed by the genome of a novel archaeal group.</title>
        <authorList>
            <person name="Nunoura T."/>
            <person name="Takaki Y."/>
            <person name="Kakuta J."/>
            <person name="Nishi S."/>
            <person name="Sugahara J."/>
            <person name="Kazama H."/>
            <person name="Chee G."/>
            <person name="Hattori M."/>
            <person name="Kanai A."/>
            <person name="Atomi H."/>
            <person name="Takai K."/>
            <person name="Takami H."/>
        </authorList>
    </citation>
    <scope>NUCLEOTIDE SEQUENCE [LARGE SCALE GENOMIC DNA]</scope>
</reference>
<dbReference type="PANTHER" id="PTHR32303:SF10">
    <property type="entry name" value="OUTER MEMBRANE PROTEIN ASSEMBLY FACTOR BAMB"/>
    <property type="match status" value="1"/>
</dbReference>
<feature type="domain" description="Pyrrolo-quinoline quinone repeat" evidence="5">
    <location>
        <begin position="33"/>
        <end position="176"/>
    </location>
</feature>
<dbReference type="InterPro" id="IPR018391">
    <property type="entry name" value="PQQ_b-propeller_rpt"/>
</dbReference>
<evidence type="ECO:0000256" key="3">
    <source>
        <dbReference type="ARBA" id="ARBA00023002"/>
    </source>
</evidence>
<feature type="domain" description="Pyrrolo-quinoline quinone repeat" evidence="6">
    <location>
        <begin position="553"/>
        <end position="623"/>
    </location>
</feature>
<keyword evidence="4" id="KW-0812">Transmembrane</keyword>
<dbReference type="STRING" id="311458.CSUB_C0216"/>
<dbReference type="EMBL" id="AP011830">
    <property type="protein sequence ID" value="BAJ47186.1"/>
    <property type="molecule type" value="Genomic_DNA"/>
</dbReference>
<dbReference type="BioCyc" id="CCAL311458:G131R-219-MONOMER"/>
<feature type="domain" description="Pyrrolo-quinoline quinone repeat" evidence="5">
    <location>
        <begin position="318"/>
        <end position="436"/>
    </location>
</feature>
<dbReference type="GO" id="GO:0016491">
    <property type="term" value="F:oxidoreductase activity"/>
    <property type="evidence" value="ECO:0007669"/>
    <property type="project" value="UniProtKB-KW"/>
</dbReference>
<dbReference type="SMART" id="SM00564">
    <property type="entry name" value="PQQ"/>
    <property type="match status" value="5"/>
</dbReference>
<reference evidence="7 10" key="1">
    <citation type="journal article" date="2005" name="Environ. Microbiol.">
        <title>Genetic and functional properties of uncultivated thermophilic crenarchaeotes from a subsurface gold mine as revealed by analysis of genome fragments.</title>
        <authorList>
            <person name="Nunoura T."/>
            <person name="Hirayama H."/>
            <person name="Takami H."/>
            <person name="Oida H."/>
            <person name="Nishi S."/>
            <person name="Shimamura S."/>
            <person name="Suzuki Y."/>
            <person name="Inagaki F."/>
            <person name="Takai K."/>
            <person name="Nealson K.H."/>
            <person name="Horikoshi K."/>
        </authorList>
    </citation>
    <scope>NUCLEOTIDE SEQUENCE [LARGE SCALE GENOMIC DNA]</scope>
</reference>
<evidence type="ECO:0000256" key="2">
    <source>
        <dbReference type="ARBA" id="ARBA00008156"/>
    </source>
</evidence>
<evidence type="ECO:0000256" key="4">
    <source>
        <dbReference type="SAM" id="Phobius"/>
    </source>
</evidence>
<accession>E6N4G7</accession>
<keyword evidence="4" id="KW-1133">Transmembrane helix</keyword>
<name>E6N4G7_CALS0</name>
<proteinExistence type="inferred from homology"/>
<dbReference type="InterPro" id="IPR002372">
    <property type="entry name" value="PQQ_rpt_dom"/>
</dbReference>
<dbReference type="SUPFAM" id="SSF50998">
    <property type="entry name" value="Quinoprotein alcohol dehydrogenase-like"/>
    <property type="match status" value="1"/>
</dbReference>
<evidence type="ECO:0000256" key="1">
    <source>
        <dbReference type="ARBA" id="ARBA00001931"/>
    </source>
</evidence>
<dbReference type="EMBL" id="AP011831">
    <property type="protein sequence ID" value="BAJ47257.1"/>
    <property type="molecule type" value="Genomic_DNA"/>
</dbReference>
<sequence>MNLGKNLRLSIAAAFMVLLFSPLVLAQQQSVDWARYNSVPGNWNYSPQTQLNKENIKFLEIKWAFPVPPASVGDPFFSGSEGVIHTPLVYKGVVYFVTNWHRVYALDLATGKTLWTQTLQPPKEFVDELTAGKPPIWEPFFRGHFHQIHIFEIDGRPYLFLITNYYYLVAIDPFTGDIRLRWPVFTADYLSQVPGNRGVYDISTPSFVIDTKRKILVTGVSTPEDQGAGRGFFVGVDLKPWLEGRGNPQIIWRAFHIPPQDGSDPEWTLKMVDQMRGAWIWDGEKLVNIKTLPAEQKRQLLYDDWGYARFVQRYPSEKVSYAGNGAGWGGAYAVDEDKGVAFVATNQASPDWNATFRPGPNLWSASILALNIETGQPIWGVQTTTHDLYDWDCSWSVVYLKDVQIGGQRRDAVIKGCKNGVVYALNAEDGSLLWAFNSWDPAKNGGDPRYGIKPSKYSKFLNPLNPQDMNWRWQGEWTDDANYLRARGKFYQNPPATGGIESDPAYDPVRNRLFVAVYNSPSAFSLANVGPGTGWPNGWGVAFETLPTQPTNTTLYAIDVATGRVVWNVFIPDVPYRGGITTTNGLVFTTFNDGTIRVFDADTGAELRRIMIAGPVMTQPAIATTADGKVRIIFPVSNPLPGFWAPTALSGFVTSLGLPDVVAERTVQQTVVQTLSTEVTRTQTQEVTRVQTQVQTLVTTRVTEVTVEVVPTWVYVLAGAAVVAVAGAAVTAARTRRR</sequence>
<protein>
    <submittedName>
        <fullName evidence="7">Quinoprotein alcohol dehydrogenase</fullName>
        <ecNumber evidence="7">1.1.2.-</ecNumber>
    </submittedName>
</protein>
<evidence type="ECO:0000313" key="9">
    <source>
        <dbReference type="EMBL" id="BAJ50077.1"/>
    </source>
</evidence>
<evidence type="ECO:0000313" key="10">
    <source>
        <dbReference type="Proteomes" id="UP000008120"/>
    </source>
</evidence>